<evidence type="ECO:0000259" key="1">
    <source>
        <dbReference type="Pfam" id="PF07992"/>
    </source>
</evidence>
<dbReference type="PANTHER" id="PTHR43755">
    <property type="match status" value="1"/>
</dbReference>
<dbReference type="PATRIC" id="fig|42256.3.peg.2845"/>
<dbReference type="Proteomes" id="UP000025229">
    <property type="component" value="Plasmid 1"/>
</dbReference>
<dbReference type="eggNOG" id="COG0446">
    <property type="taxonomic scope" value="Bacteria"/>
</dbReference>
<dbReference type="KEGG" id="rrd:RradSPS_2794"/>
<dbReference type="HOGENOM" id="CLU_677541_0_0_11"/>
<gene>
    <name evidence="2" type="ORF">RradSPS_2794</name>
    <name evidence="3" type="ORF">SIL72_15095</name>
</gene>
<dbReference type="Gene3D" id="3.50.50.60">
    <property type="entry name" value="FAD/NAD(P)-binding domain"/>
    <property type="match status" value="2"/>
</dbReference>
<dbReference type="PRINTS" id="PR00368">
    <property type="entry name" value="FADPNR"/>
</dbReference>
<reference evidence="3" key="2">
    <citation type="submission" date="2023-11" db="EMBL/GenBank/DDBJ databases">
        <title>MicrobeMod: A computational toolkit for identifying prokaryotic methylation and restriction-modification with nanopore sequencing.</title>
        <authorList>
            <person name="Crits-Christoph A."/>
            <person name="Kang S.C."/>
            <person name="Lee H."/>
            <person name="Ostrov N."/>
        </authorList>
    </citation>
    <scope>NUCLEOTIDE SEQUENCE</scope>
    <source>
        <strain evidence="3">ATCC 51242</strain>
    </source>
</reference>
<dbReference type="AlphaFoldDB" id="A0A023X6M3"/>
<protein>
    <submittedName>
        <fullName evidence="3">FAD-dependent oxidoreductase</fullName>
    </submittedName>
    <submittedName>
        <fullName evidence="2">NADH dehydrogenase FAD-containing subunit</fullName>
    </submittedName>
</protein>
<accession>A0A023X6M3</accession>
<dbReference type="InterPro" id="IPR023753">
    <property type="entry name" value="FAD/NAD-binding_dom"/>
</dbReference>
<dbReference type="InterPro" id="IPR036188">
    <property type="entry name" value="FAD/NAD-bd_sf"/>
</dbReference>
<dbReference type="RefSeq" id="WP_084264129.1">
    <property type="nucleotide sequence ID" value="NZ_CP007515.1"/>
</dbReference>
<dbReference type="PANTHER" id="PTHR43755:SF1">
    <property type="entry name" value="FAD-DEPENDENT PYRIDINE NUCLEOTIDE-DISULPHIDE OXIDOREDUCTASE"/>
    <property type="match status" value="1"/>
</dbReference>
<dbReference type="Pfam" id="PF07992">
    <property type="entry name" value="Pyr_redox_2"/>
    <property type="match status" value="1"/>
</dbReference>
<dbReference type="GO" id="GO:0016491">
    <property type="term" value="F:oxidoreductase activity"/>
    <property type="evidence" value="ECO:0007669"/>
    <property type="project" value="InterPro"/>
</dbReference>
<dbReference type="Proteomes" id="UP001281130">
    <property type="component" value="Unassembled WGS sequence"/>
</dbReference>
<dbReference type="InterPro" id="IPR052541">
    <property type="entry name" value="SQRD"/>
</dbReference>
<evidence type="ECO:0000313" key="4">
    <source>
        <dbReference type="Proteomes" id="UP000025229"/>
    </source>
</evidence>
<organism evidence="2 4">
    <name type="scientific">Rubrobacter radiotolerans</name>
    <name type="common">Arthrobacter radiotolerans</name>
    <dbReference type="NCBI Taxonomy" id="42256"/>
    <lineage>
        <taxon>Bacteria</taxon>
        <taxon>Bacillati</taxon>
        <taxon>Actinomycetota</taxon>
        <taxon>Rubrobacteria</taxon>
        <taxon>Rubrobacterales</taxon>
        <taxon>Rubrobacteraceae</taxon>
        <taxon>Rubrobacter</taxon>
    </lineage>
</organism>
<dbReference type="EMBL" id="JAWXXX010000002">
    <property type="protein sequence ID" value="MDX5895352.1"/>
    <property type="molecule type" value="Genomic_DNA"/>
</dbReference>
<name>A0A023X6M3_RUBRA</name>
<geneLocation type="plasmid" evidence="2">
    <name>1</name>
</geneLocation>
<evidence type="ECO:0000313" key="3">
    <source>
        <dbReference type="EMBL" id="MDX5895352.1"/>
    </source>
</evidence>
<keyword evidence="4" id="KW-1185">Reference proteome</keyword>
<feature type="domain" description="FAD/NAD(P)-binding" evidence="1">
    <location>
        <begin position="9"/>
        <end position="138"/>
    </location>
</feature>
<dbReference type="EMBL" id="CP007515">
    <property type="protein sequence ID" value="AHY48077.1"/>
    <property type="molecule type" value="Genomic_DNA"/>
</dbReference>
<dbReference type="SUPFAM" id="SSF51905">
    <property type="entry name" value="FAD/NAD(P)-binding domain"/>
    <property type="match status" value="2"/>
</dbReference>
<reference evidence="2 4" key="1">
    <citation type="submission" date="2014-03" db="EMBL/GenBank/DDBJ databases">
        <title>Complete genome sequence of the Radio-Resistant Rubrobacter radiotolerans RSPS-4.</title>
        <authorList>
            <person name="Egas C.C."/>
            <person name="Barroso C.C."/>
            <person name="Froufe H.J.C."/>
            <person name="Pacheco J.J."/>
            <person name="Albuquerque L.L."/>
            <person name="da Costa M.M.S."/>
        </authorList>
    </citation>
    <scope>NUCLEOTIDE SEQUENCE [LARGE SCALE GENOMIC DNA]</scope>
    <source>
        <strain evidence="2 4">RSPS-4</strain>
        <plasmid evidence="2 4">1</plasmid>
    </source>
</reference>
<keyword evidence="2" id="KW-0614">Plasmid</keyword>
<dbReference type="OrthoDB" id="9802771at2"/>
<proteinExistence type="predicted"/>
<evidence type="ECO:0000313" key="2">
    <source>
        <dbReference type="EMBL" id="AHY48077.1"/>
    </source>
</evidence>
<sequence>MQENGARPRILVLGGGFGGLEAAFYLRMKLGASADVTLVSDRDYFLFKPNTIYIPFGLDPDKLKVGLARPTRRKNIAFVRDRVREVDPEAKRVSTEDHRLPYDFLVVATGADMRPEEVPGLREHAETIWTPREMLRLRLALYDLLERARSGEHRRVLFLVAPNNKCAGPLYELVFMLDTWLRRKDARANVDLTLSTYEETYIQAFGPRLHEYVAGEFERRVIAGHTGHVARRVDPEAVHYENGRSLPYDLLVAFSPYAAEVSYPALPGDDRGFVETETGSRQVVGQPDVYAVGDAGDFPVKQAFLAFLQGDAAAEHICARVLGTEPETAFRPTSMCVMEQFDTATFAQVPLRLTGDPARPIEVDPEAADGYKVGSYAAWRLGKKALGYYLPFRFAFGNPFHAGIPWRGMEAGLKAMSGLLAR</sequence>